<name>A0A2W5PMU8_VARPD</name>
<dbReference type="Proteomes" id="UP000249135">
    <property type="component" value="Unassembled WGS sequence"/>
</dbReference>
<comment type="caution">
    <text evidence="1">The sequence shown here is derived from an EMBL/GenBank/DDBJ whole genome shotgun (WGS) entry which is preliminary data.</text>
</comment>
<dbReference type="EMBL" id="QFPP01000431">
    <property type="protein sequence ID" value="PZQ66314.1"/>
    <property type="molecule type" value="Genomic_DNA"/>
</dbReference>
<reference evidence="1 2" key="1">
    <citation type="submission" date="2017-08" db="EMBL/GenBank/DDBJ databases">
        <title>Infants hospitalized years apart are colonized by the same room-sourced microbial strains.</title>
        <authorList>
            <person name="Brooks B."/>
            <person name="Olm M.R."/>
            <person name="Firek B.A."/>
            <person name="Baker R."/>
            <person name="Thomas B.C."/>
            <person name="Morowitz M.J."/>
            <person name="Banfield J.F."/>
        </authorList>
    </citation>
    <scope>NUCLEOTIDE SEQUENCE [LARGE SCALE GENOMIC DNA]</scope>
    <source>
        <strain evidence="1">S2_005_003_R2_41</strain>
    </source>
</reference>
<proteinExistence type="predicted"/>
<accession>A0A2W5PMU8</accession>
<feature type="non-terminal residue" evidence="1">
    <location>
        <position position="1"/>
    </location>
</feature>
<sequence>LQHLAECLDGFEQERAQAARPAEVALALFFHDAVYDLQASDNEARSADWARDALRGAGVPDDAAARVHALVMATLHDAQPTDADAQLLVDIDLSILGAPPERFAEYERQIRREYAHVPPEVFEPRRKGILGRFLAREPLYQTPGVRARRETQARINLRQAVDA</sequence>
<dbReference type="PIRSF" id="PIRSF035170">
    <property type="entry name" value="HD_phosphohydro"/>
    <property type="match status" value="1"/>
</dbReference>
<evidence type="ECO:0000313" key="2">
    <source>
        <dbReference type="Proteomes" id="UP000249135"/>
    </source>
</evidence>
<dbReference type="AlphaFoldDB" id="A0A2W5PMU8"/>
<dbReference type="SUPFAM" id="SSF109604">
    <property type="entry name" value="HD-domain/PDEase-like"/>
    <property type="match status" value="1"/>
</dbReference>
<dbReference type="PANTHER" id="PTHR21174:SF0">
    <property type="entry name" value="HD PHOSPHOHYDROLASE FAMILY PROTEIN-RELATED"/>
    <property type="match status" value="1"/>
</dbReference>
<evidence type="ECO:0000313" key="1">
    <source>
        <dbReference type="EMBL" id="PZQ66314.1"/>
    </source>
</evidence>
<keyword evidence="1" id="KW-0675">Receptor</keyword>
<dbReference type="PANTHER" id="PTHR21174">
    <property type="match status" value="1"/>
</dbReference>
<protein>
    <submittedName>
        <fullName evidence="1">N-methyl-D-aspartate receptor NMDAR2C subunit</fullName>
    </submittedName>
</protein>
<dbReference type="InterPro" id="IPR009218">
    <property type="entry name" value="HD_phosphohydro"/>
</dbReference>
<organism evidence="1 2">
    <name type="scientific">Variovorax paradoxus</name>
    <dbReference type="NCBI Taxonomy" id="34073"/>
    <lineage>
        <taxon>Bacteria</taxon>
        <taxon>Pseudomonadati</taxon>
        <taxon>Pseudomonadota</taxon>
        <taxon>Betaproteobacteria</taxon>
        <taxon>Burkholderiales</taxon>
        <taxon>Comamonadaceae</taxon>
        <taxon>Variovorax</taxon>
    </lineage>
</organism>
<gene>
    <name evidence="1" type="ORF">DI563_23855</name>
</gene>